<keyword evidence="6 8" id="KW-0472">Membrane</keyword>
<evidence type="ECO:0000259" key="9">
    <source>
        <dbReference type="PROSITE" id="PS50263"/>
    </source>
</evidence>
<comment type="catalytic activity">
    <reaction evidence="8">
        <text>N-terminal S-1,2-diacyl-sn-glyceryl-L-cysteinyl-[lipoprotein] + a glycerophospholipid = N-acyl-S-1,2-diacyl-sn-glyceryl-L-cysteinyl-[lipoprotein] + a 2-acyl-sn-glycero-3-phospholipid + H(+)</text>
        <dbReference type="Rhea" id="RHEA:48228"/>
        <dbReference type="Rhea" id="RHEA-COMP:14681"/>
        <dbReference type="Rhea" id="RHEA-COMP:14684"/>
        <dbReference type="ChEBI" id="CHEBI:15378"/>
        <dbReference type="ChEBI" id="CHEBI:136912"/>
        <dbReference type="ChEBI" id="CHEBI:140656"/>
        <dbReference type="ChEBI" id="CHEBI:140657"/>
        <dbReference type="ChEBI" id="CHEBI:140660"/>
        <dbReference type="EC" id="2.3.1.269"/>
    </reaction>
</comment>
<dbReference type="EC" id="2.3.1.269" evidence="8"/>
<feature type="transmembrane region" description="Helical" evidence="8">
    <location>
        <begin position="45"/>
        <end position="67"/>
    </location>
</feature>
<dbReference type="HAMAP" id="MF_01148">
    <property type="entry name" value="Lnt"/>
    <property type="match status" value="1"/>
</dbReference>
<dbReference type="RefSeq" id="WP_238329630.1">
    <property type="nucleotide sequence ID" value="NZ_BAAAIL010000004.1"/>
</dbReference>
<dbReference type="Pfam" id="PF20154">
    <property type="entry name" value="LNT_N"/>
    <property type="match status" value="1"/>
</dbReference>
<comment type="pathway">
    <text evidence="8">Protein modification; lipoprotein biosynthesis (N-acyl transfer).</text>
</comment>
<accession>A0A543KP38</accession>
<keyword evidence="3 8" id="KW-0808">Transferase</keyword>
<keyword evidence="10" id="KW-0449">Lipoprotein</keyword>
<dbReference type="AlphaFoldDB" id="A0A543KP38"/>
<keyword evidence="5 8" id="KW-1133">Transmembrane helix</keyword>
<evidence type="ECO:0000256" key="2">
    <source>
        <dbReference type="ARBA" id="ARBA00022475"/>
    </source>
</evidence>
<dbReference type="NCBIfam" id="TIGR00546">
    <property type="entry name" value="lnt"/>
    <property type="match status" value="1"/>
</dbReference>
<dbReference type="SUPFAM" id="SSF56317">
    <property type="entry name" value="Carbon-nitrogen hydrolase"/>
    <property type="match status" value="1"/>
</dbReference>
<comment type="caution">
    <text evidence="8">Lacks conserved residue(s) required for the propagation of feature annotation.</text>
</comment>
<comment type="caution">
    <text evidence="10">The sequence shown here is derived from an EMBL/GenBank/DDBJ whole genome shotgun (WGS) entry which is preliminary data.</text>
</comment>
<keyword evidence="7 8" id="KW-0012">Acyltransferase</keyword>
<dbReference type="GO" id="GO:0005886">
    <property type="term" value="C:plasma membrane"/>
    <property type="evidence" value="ECO:0007669"/>
    <property type="project" value="UniProtKB-SubCell"/>
</dbReference>
<keyword evidence="11" id="KW-1185">Reference proteome</keyword>
<comment type="similarity">
    <text evidence="8">Belongs to the CN hydrolase family. Apolipoprotein N-acyltransferase subfamily.</text>
</comment>
<evidence type="ECO:0000256" key="5">
    <source>
        <dbReference type="ARBA" id="ARBA00022989"/>
    </source>
</evidence>
<feature type="transmembrane region" description="Helical" evidence="8">
    <location>
        <begin position="178"/>
        <end position="199"/>
    </location>
</feature>
<evidence type="ECO:0000256" key="7">
    <source>
        <dbReference type="ARBA" id="ARBA00023315"/>
    </source>
</evidence>
<dbReference type="PROSITE" id="PS50263">
    <property type="entry name" value="CN_HYDROLASE"/>
    <property type="match status" value="1"/>
</dbReference>
<name>A0A543KP38_9MICO</name>
<evidence type="ECO:0000313" key="10">
    <source>
        <dbReference type="EMBL" id="TQM96846.1"/>
    </source>
</evidence>
<comment type="function">
    <text evidence="8">Catalyzes the phospholipid dependent N-acylation of the N-terminal cysteine of apolipoprotein, the last step in lipoprotein maturation.</text>
</comment>
<evidence type="ECO:0000313" key="11">
    <source>
        <dbReference type="Proteomes" id="UP000315133"/>
    </source>
</evidence>
<comment type="subcellular location">
    <subcellularLocation>
        <location evidence="1 8">Cell membrane</location>
        <topology evidence="1 8">Multi-pass membrane protein</topology>
    </subcellularLocation>
</comment>
<dbReference type="InterPro" id="IPR003010">
    <property type="entry name" value="C-N_Hydrolase"/>
</dbReference>
<keyword evidence="4 8" id="KW-0812">Transmembrane</keyword>
<dbReference type="PANTHER" id="PTHR38686">
    <property type="entry name" value="APOLIPOPROTEIN N-ACYLTRANSFERASE"/>
    <property type="match status" value="1"/>
</dbReference>
<dbReference type="EMBL" id="VFPU01000001">
    <property type="protein sequence ID" value="TQM96846.1"/>
    <property type="molecule type" value="Genomic_DNA"/>
</dbReference>
<gene>
    <name evidence="8" type="primary">lnt</name>
    <name evidence="10" type="ORF">FB476_1739</name>
</gene>
<reference evidence="10 11" key="1">
    <citation type="submission" date="2019-06" db="EMBL/GenBank/DDBJ databases">
        <title>Sequencing the genomes of 1000 actinobacteria strains.</title>
        <authorList>
            <person name="Klenk H.-P."/>
        </authorList>
    </citation>
    <scope>NUCLEOTIDE SEQUENCE [LARGE SCALE GENOMIC DNA]</scope>
    <source>
        <strain evidence="10 11">DSM 12362</strain>
    </source>
</reference>
<dbReference type="InterPro" id="IPR036526">
    <property type="entry name" value="C-N_Hydrolase_sf"/>
</dbReference>
<evidence type="ECO:0000256" key="3">
    <source>
        <dbReference type="ARBA" id="ARBA00022679"/>
    </source>
</evidence>
<dbReference type="GO" id="GO:0016410">
    <property type="term" value="F:N-acyltransferase activity"/>
    <property type="evidence" value="ECO:0007669"/>
    <property type="project" value="UniProtKB-UniRule"/>
</dbReference>
<feature type="transmembrane region" description="Helical" evidence="8">
    <location>
        <begin position="141"/>
        <end position="166"/>
    </location>
</feature>
<dbReference type="Pfam" id="PF00795">
    <property type="entry name" value="CN_hydrolase"/>
    <property type="match status" value="1"/>
</dbReference>
<dbReference type="InterPro" id="IPR004563">
    <property type="entry name" value="Apolipo_AcylTrfase"/>
</dbReference>
<protein>
    <recommendedName>
        <fullName evidence="8">Apolipoprotein N-acyltransferase</fullName>
        <shortName evidence="8">ALP N-acyltransferase</shortName>
        <ecNumber evidence="8">2.3.1.269</ecNumber>
    </recommendedName>
</protein>
<proteinExistence type="inferred from homology"/>
<dbReference type="UniPathway" id="UPA00666"/>
<keyword evidence="2 8" id="KW-1003">Cell membrane</keyword>
<dbReference type="Proteomes" id="UP000315133">
    <property type="component" value="Unassembled WGS sequence"/>
</dbReference>
<evidence type="ECO:0000256" key="8">
    <source>
        <dbReference type="HAMAP-Rule" id="MF_01148"/>
    </source>
</evidence>
<evidence type="ECO:0000256" key="1">
    <source>
        <dbReference type="ARBA" id="ARBA00004651"/>
    </source>
</evidence>
<feature type="domain" description="CN hydrolase" evidence="9">
    <location>
        <begin position="208"/>
        <end position="469"/>
    </location>
</feature>
<dbReference type="InterPro" id="IPR045378">
    <property type="entry name" value="LNT_N"/>
</dbReference>
<organism evidence="10 11">
    <name type="scientific">Ornithinimicrobium humiphilum</name>
    <dbReference type="NCBI Taxonomy" id="125288"/>
    <lineage>
        <taxon>Bacteria</taxon>
        <taxon>Bacillati</taxon>
        <taxon>Actinomycetota</taxon>
        <taxon>Actinomycetes</taxon>
        <taxon>Micrococcales</taxon>
        <taxon>Ornithinimicrobiaceae</taxon>
        <taxon>Ornithinimicrobium</taxon>
    </lineage>
</organism>
<dbReference type="GO" id="GO:0042158">
    <property type="term" value="P:lipoprotein biosynthetic process"/>
    <property type="evidence" value="ECO:0007669"/>
    <property type="project" value="UniProtKB-UniRule"/>
</dbReference>
<dbReference type="PANTHER" id="PTHR38686:SF1">
    <property type="entry name" value="APOLIPOPROTEIN N-ACYLTRANSFERASE"/>
    <property type="match status" value="1"/>
</dbReference>
<dbReference type="Gene3D" id="3.60.110.10">
    <property type="entry name" value="Carbon-nitrogen hydrolase"/>
    <property type="match status" value="1"/>
</dbReference>
<feature type="transmembrane region" description="Helical" evidence="8">
    <location>
        <begin position="74"/>
        <end position="97"/>
    </location>
</feature>
<sequence>MLPHRLMLALLGGVALLLAFPGYDVWWLAPVGCAALGLATAGARWWVGALCGLLLGLAWFAPMFVWASTYAGTAPWLAMSVASALYPAGLGIVLALLQRGGAVRPFVGAAAWVLMEYARAVTPFGGFPWARLGFSQADSPMLGVASLAAVTGLGFLVALVGGLLAVAAQRLLDPRRVAVPRAVGAVLAAVALTLAPALVPRPTDGEPLSVAAVQGDLPEGFTRTLSAEPGAMLRRYTDRTAALAQQVRDGEVERPDVVLWPEGASDLDPLHPTRGEEVERRVMAAVDDVDVPVVLGATSRRGGEAPFNMQLSYLPGEGLDQTYDKVYLAPFGEVMPLRPLMRHLSPWVDRITDFVPGTEPGVMAVPLPDGGTVTLGLAICFEVVVDPAIRDAVTGGAELLVVPTSNAWFGEGDQSVQHLAASRVRAVEYGRSVVHISNVGVSGLITPDGEVHERTGLYTEATLLGELPLRTAETLAVRTGPWVVPTALAVVLVGMLLGAGRGPAHRLPR</sequence>
<evidence type="ECO:0000256" key="6">
    <source>
        <dbReference type="ARBA" id="ARBA00023136"/>
    </source>
</evidence>
<evidence type="ECO:0000256" key="4">
    <source>
        <dbReference type="ARBA" id="ARBA00022692"/>
    </source>
</evidence>
<dbReference type="CDD" id="cd07571">
    <property type="entry name" value="ALP_N-acyl_transferase"/>
    <property type="match status" value="1"/>
</dbReference>